<dbReference type="PANTHER" id="PTHR43033">
    <property type="entry name" value="TRNA(ILE)-LYSIDINE SYNTHASE-RELATED"/>
    <property type="match status" value="1"/>
</dbReference>
<dbReference type="InterPro" id="IPR012094">
    <property type="entry name" value="tRNA_Ile_lys_synt"/>
</dbReference>
<dbReference type="SMART" id="SM00977">
    <property type="entry name" value="TilS_C"/>
    <property type="match status" value="1"/>
</dbReference>
<evidence type="ECO:0000256" key="8">
    <source>
        <dbReference type="HAMAP-Rule" id="MF_01161"/>
    </source>
</evidence>
<dbReference type="Gene3D" id="3.40.50.620">
    <property type="entry name" value="HUPs"/>
    <property type="match status" value="1"/>
</dbReference>
<comment type="similarity">
    <text evidence="8">Belongs to the tRNA(Ile)-lysidine synthase family.</text>
</comment>
<name>A0A2N3IKS9_9BACT</name>
<protein>
    <recommendedName>
        <fullName evidence="8">tRNA(Ile)-lysidine synthase</fullName>
        <ecNumber evidence="8">6.3.4.19</ecNumber>
    </recommendedName>
    <alternativeName>
        <fullName evidence="8">tRNA(Ile)-2-lysyl-cytidine synthase</fullName>
    </alternativeName>
    <alternativeName>
        <fullName evidence="8">tRNA(Ile)-lysidine synthetase</fullName>
    </alternativeName>
</protein>
<feature type="domain" description="Lysidine-tRNA(Ile) synthetase C-terminal" evidence="9">
    <location>
        <begin position="361"/>
        <end position="435"/>
    </location>
</feature>
<evidence type="ECO:0000259" key="9">
    <source>
        <dbReference type="SMART" id="SM00977"/>
    </source>
</evidence>
<dbReference type="InterPro" id="IPR011063">
    <property type="entry name" value="TilS/TtcA_N"/>
</dbReference>
<keyword evidence="5 8" id="KW-0547">Nucleotide-binding</keyword>
<proteinExistence type="inferred from homology"/>
<keyword evidence="2 8" id="KW-0963">Cytoplasm</keyword>
<evidence type="ECO:0000313" key="10">
    <source>
        <dbReference type="EMBL" id="PKQ70891.1"/>
    </source>
</evidence>
<evidence type="ECO:0000256" key="3">
    <source>
        <dbReference type="ARBA" id="ARBA00022598"/>
    </source>
</evidence>
<dbReference type="Pfam" id="PF01171">
    <property type="entry name" value="ATP_bind_3"/>
    <property type="match status" value="1"/>
</dbReference>
<dbReference type="GO" id="GO:0032267">
    <property type="term" value="F:tRNA(Ile)-lysidine synthase activity"/>
    <property type="evidence" value="ECO:0007669"/>
    <property type="project" value="UniProtKB-EC"/>
</dbReference>
<comment type="function">
    <text evidence="8">Ligates lysine onto the cytidine present at position 34 of the AUA codon-specific tRNA(Ile) that contains the anticodon CAU, in an ATP-dependent manner. Cytidine is converted to lysidine, thus changing the amino acid specificity of the tRNA from methionine to isoleucine.</text>
</comment>
<dbReference type="EMBL" id="NKXO01000001">
    <property type="protein sequence ID" value="PKQ70891.1"/>
    <property type="molecule type" value="Genomic_DNA"/>
</dbReference>
<keyword evidence="11" id="KW-1185">Reference proteome</keyword>
<comment type="caution">
    <text evidence="10">The sequence shown here is derived from an EMBL/GenBank/DDBJ whole genome shotgun (WGS) entry which is preliminary data.</text>
</comment>
<dbReference type="PANTHER" id="PTHR43033:SF1">
    <property type="entry name" value="TRNA(ILE)-LYSIDINE SYNTHASE-RELATED"/>
    <property type="match status" value="1"/>
</dbReference>
<dbReference type="NCBIfam" id="TIGR02433">
    <property type="entry name" value="lysidine_TilS_C"/>
    <property type="match status" value="1"/>
</dbReference>
<dbReference type="NCBIfam" id="TIGR02432">
    <property type="entry name" value="lysidine_TilS_N"/>
    <property type="match status" value="1"/>
</dbReference>
<organism evidence="10 11">
    <name type="scientific">Raineya orbicola</name>
    <dbReference type="NCBI Taxonomy" id="2016530"/>
    <lineage>
        <taxon>Bacteria</taxon>
        <taxon>Pseudomonadati</taxon>
        <taxon>Bacteroidota</taxon>
        <taxon>Cytophagia</taxon>
        <taxon>Cytophagales</taxon>
        <taxon>Raineyaceae</taxon>
        <taxon>Raineya</taxon>
    </lineage>
</organism>
<evidence type="ECO:0000256" key="7">
    <source>
        <dbReference type="ARBA" id="ARBA00048539"/>
    </source>
</evidence>
<dbReference type="RefSeq" id="WP_165778042.1">
    <property type="nucleotide sequence ID" value="NZ_NKXO01000001.1"/>
</dbReference>
<dbReference type="Proteomes" id="UP000233387">
    <property type="component" value="Unassembled WGS sequence"/>
</dbReference>
<dbReference type="AlphaFoldDB" id="A0A2N3IKS9"/>
<keyword evidence="6 8" id="KW-0067">ATP-binding</keyword>
<evidence type="ECO:0000256" key="6">
    <source>
        <dbReference type="ARBA" id="ARBA00022840"/>
    </source>
</evidence>
<evidence type="ECO:0000313" key="11">
    <source>
        <dbReference type="Proteomes" id="UP000233387"/>
    </source>
</evidence>
<accession>A0A2N3IKS9</accession>
<dbReference type="InterPro" id="IPR012795">
    <property type="entry name" value="tRNA_Ile_lys_synt_N"/>
</dbReference>
<evidence type="ECO:0000256" key="1">
    <source>
        <dbReference type="ARBA" id="ARBA00004496"/>
    </source>
</evidence>
<dbReference type="InterPro" id="IPR014729">
    <property type="entry name" value="Rossmann-like_a/b/a_fold"/>
</dbReference>
<dbReference type="GO" id="GO:0005524">
    <property type="term" value="F:ATP binding"/>
    <property type="evidence" value="ECO:0007669"/>
    <property type="project" value="UniProtKB-UniRule"/>
</dbReference>
<dbReference type="InterPro" id="IPR012796">
    <property type="entry name" value="Lysidine-tRNA-synth_C"/>
</dbReference>
<keyword evidence="4 8" id="KW-0819">tRNA processing</keyword>
<gene>
    <name evidence="8" type="primary">tilS</name>
    <name evidence="10" type="ORF">Rain11_0032</name>
</gene>
<comment type="subcellular location">
    <subcellularLocation>
        <location evidence="1 8">Cytoplasm</location>
    </subcellularLocation>
</comment>
<keyword evidence="3 8" id="KW-0436">Ligase</keyword>
<sequence>MNLLKDLQAYIFRENLFGKQDKILVAVSGGVDSVVLLHLLHLLGYKIGVVHCHFSLRAEADQEAEFVRNLAEKLQVPFHFQKFETARFAQQESISIQMAARRLRYEFFEQIRKQENYDFIATAHHLNDNLETAIFNFSKGTGIAGLRGILPKNGFIVRPLLFASKAEIILYAQKQSLQWLEDSSNASFDYTRNFIRHNVLPLLEQINPNILQNFAETAQRLFSVEKIWQSKLQEIEQKYIQEQGEICQIQFAEEIDVVILHHFLEKWGFSFRQCQDIYESKQVGAEFFSSTHWLVRDRNAWVIVPLAFHQDESQVFELGKNFILQTNNFEVKSEIIEANQFQLPHHSFEAYFDAEKLQFPLRVRVWREGDMFQPFGMKGRKKISDFLVDCKVPKNLKKRVFVIESGNEIIYVAGLRSSEYAKVSPKTQKICKLTFRFI</sequence>
<dbReference type="CDD" id="cd01992">
    <property type="entry name" value="TilS_N"/>
    <property type="match status" value="1"/>
</dbReference>
<dbReference type="Pfam" id="PF11734">
    <property type="entry name" value="TilS_C"/>
    <property type="match status" value="1"/>
</dbReference>
<dbReference type="HAMAP" id="MF_01161">
    <property type="entry name" value="tRNA_Ile_lys_synt"/>
    <property type="match status" value="1"/>
</dbReference>
<dbReference type="SUPFAM" id="SSF56037">
    <property type="entry name" value="PheT/TilS domain"/>
    <property type="match status" value="1"/>
</dbReference>
<feature type="binding site" evidence="8">
    <location>
        <begin position="28"/>
        <end position="33"/>
    </location>
    <ligand>
        <name>ATP</name>
        <dbReference type="ChEBI" id="CHEBI:30616"/>
    </ligand>
</feature>
<dbReference type="GO" id="GO:0005737">
    <property type="term" value="C:cytoplasm"/>
    <property type="evidence" value="ECO:0007669"/>
    <property type="project" value="UniProtKB-SubCell"/>
</dbReference>
<evidence type="ECO:0000256" key="5">
    <source>
        <dbReference type="ARBA" id="ARBA00022741"/>
    </source>
</evidence>
<evidence type="ECO:0000256" key="2">
    <source>
        <dbReference type="ARBA" id="ARBA00022490"/>
    </source>
</evidence>
<reference evidence="10 11" key="1">
    <citation type="submission" date="2017-06" db="EMBL/GenBank/DDBJ databases">
        <title>Raineya orbicola gen. nov., sp. nov. a slightly thermophilic bacterium of the phylum Bacteroidetes and the description of Raineyaceae fam. nov.</title>
        <authorList>
            <person name="Albuquerque L."/>
            <person name="Polonia A.R.M."/>
            <person name="Barroso C."/>
            <person name="Froufe H.J.C."/>
            <person name="Lage O."/>
            <person name="Lobo-Da-Cunha A."/>
            <person name="Egas C."/>
            <person name="Da Costa M.S."/>
        </authorList>
    </citation>
    <scope>NUCLEOTIDE SEQUENCE [LARGE SCALE GENOMIC DNA]</scope>
    <source>
        <strain evidence="10 11">SPSPC-11</strain>
    </source>
</reference>
<comment type="catalytic activity">
    <reaction evidence="7 8">
        <text>cytidine(34) in tRNA(Ile2) + L-lysine + ATP = lysidine(34) in tRNA(Ile2) + AMP + diphosphate + H(+)</text>
        <dbReference type="Rhea" id="RHEA:43744"/>
        <dbReference type="Rhea" id="RHEA-COMP:10625"/>
        <dbReference type="Rhea" id="RHEA-COMP:10670"/>
        <dbReference type="ChEBI" id="CHEBI:15378"/>
        <dbReference type="ChEBI" id="CHEBI:30616"/>
        <dbReference type="ChEBI" id="CHEBI:32551"/>
        <dbReference type="ChEBI" id="CHEBI:33019"/>
        <dbReference type="ChEBI" id="CHEBI:82748"/>
        <dbReference type="ChEBI" id="CHEBI:83665"/>
        <dbReference type="ChEBI" id="CHEBI:456215"/>
        <dbReference type="EC" id="6.3.4.19"/>
    </reaction>
</comment>
<comment type="domain">
    <text evidence="8">The N-terminal region contains the highly conserved SGGXDS motif, predicted to be a P-loop motif involved in ATP binding.</text>
</comment>
<dbReference type="EC" id="6.3.4.19" evidence="8"/>
<dbReference type="SUPFAM" id="SSF52402">
    <property type="entry name" value="Adenine nucleotide alpha hydrolases-like"/>
    <property type="match status" value="1"/>
</dbReference>
<dbReference type="GO" id="GO:0006400">
    <property type="term" value="P:tRNA modification"/>
    <property type="evidence" value="ECO:0007669"/>
    <property type="project" value="UniProtKB-UniRule"/>
</dbReference>
<evidence type="ECO:0000256" key="4">
    <source>
        <dbReference type="ARBA" id="ARBA00022694"/>
    </source>
</evidence>